<comment type="caution">
    <text evidence="1">The sequence shown here is derived from an EMBL/GenBank/DDBJ whole genome shotgun (WGS) entry which is preliminary data.</text>
</comment>
<dbReference type="AntiFam" id="ANF00077">
    <property type="entry name" value="Shadow ORF (opposite AtoC)"/>
</dbReference>
<protein>
    <submittedName>
        <fullName evidence="1">Uncharacterized protein</fullName>
    </submittedName>
</protein>
<proteinExistence type="predicted"/>
<gene>
    <name evidence="1" type="ORF">ALP48_05462</name>
</gene>
<sequence length="450" mass="48883">MFSFAVKRRSIDTQGLGGLIKGFTGCQYGPDVCLFKLVQTQGCPHPRCVVGRLLSHAQMTDLYAFLWTDDAGTLDHVAQLTNVARPAVIEQRRAGLLAEAASRTSVLLDEARQKAIRQGQNVFAALTQGGQIQGDHVQAVQQILTETSAAHHVLKVEVGGGQDAHVGTSSHRVADALVFLVLNEAQQLGLQRQREVTDFVEEQGAAIGLIDATQRAFAGTGKGTAAVAEQLAFHQFCGQRRAVDRDAGLLGPLAPAMNRPGQLALTGTRLTQNQDVGIGYSNLTGRFQNGHHRRAVGIQTILGLANLAFQCFKTCRQLPDFKLLGRRKTQLVRTARLDQIIGCASLNGIHSRIHRRMGSHDHHTHPRRLNPHLRQHIQAVVFAQTQIEKAQIEYLTLHERVGLGCAVGSGDTVAFVFQTVPESAEDGGLVVHKQNTALILSGCFHFSYAP</sequence>
<evidence type="ECO:0000313" key="2">
    <source>
        <dbReference type="Proteomes" id="UP000268096"/>
    </source>
</evidence>
<dbReference type="Proteomes" id="UP000268096">
    <property type="component" value="Unassembled WGS sequence"/>
</dbReference>
<organism evidence="1 2">
    <name type="scientific">Pseudomonas syringae pv. solidagae</name>
    <dbReference type="NCBI Taxonomy" id="264458"/>
    <lineage>
        <taxon>Bacteria</taxon>
        <taxon>Pseudomonadati</taxon>
        <taxon>Pseudomonadota</taxon>
        <taxon>Gammaproteobacteria</taxon>
        <taxon>Pseudomonadales</taxon>
        <taxon>Pseudomonadaceae</taxon>
        <taxon>Pseudomonas</taxon>
        <taxon>Pseudomonas syringae</taxon>
    </lineage>
</organism>
<dbReference type="EMBL" id="RBTH01000354">
    <property type="protein sequence ID" value="RMT40161.1"/>
    <property type="molecule type" value="Genomic_DNA"/>
</dbReference>
<reference evidence="1 2" key="1">
    <citation type="submission" date="2018-08" db="EMBL/GenBank/DDBJ databases">
        <title>Recombination of ecologically and evolutionarily significant loci maintains genetic cohesion in the Pseudomonas syringae species complex.</title>
        <authorList>
            <person name="Dillon M."/>
            <person name="Thakur S."/>
            <person name="Almeida R.N.D."/>
            <person name="Weir B.S."/>
            <person name="Guttman D.S."/>
        </authorList>
    </citation>
    <scope>NUCLEOTIDE SEQUENCE [LARGE SCALE GENOMIC DNA]</scope>
    <source>
        <strain evidence="1 2">ICMP 16926</strain>
    </source>
</reference>
<dbReference type="AntiFam" id="ANF00203">
    <property type="entry name" value="Shadow ORF (opposite algB)"/>
</dbReference>
<accession>A0A3M5KWN4</accession>
<dbReference type="AlphaFoldDB" id="A0A3M5KWN4"/>
<evidence type="ECO:0000313" key="1">
    <source>
        <dbReference type="EMBL" id="RMT40161.1"/>
    </source>
</evidence>
<name>A0A3M5KWN4_PSESX</name>